<keyword evidence="2" id="KW-0812">Transmembrane</keyword>
<dbReference type="InterPro" id="IPR052016">
    <property type="entry name" value="Bact_Sigma-Reg"/>
</dbReference>
<proteinExistence type="predicted"/>
<keyword evidence="2" id="KW-1133">Transmembrane helix</keyword>
<dbReference type="GO" id="GO:0016791">
    <property type="term" value="F:phosphatase activity"/>
    <property type="evidence" value="ECO:0007669"/>
    <property type="project" value="TreeGrafter"/>
</dbReference>
<keyword evidence="1" id="KW-0378">Hydrolase</keyword>
<gene>
    <name evidence="4" type="ORF">FB382_000854</name>
</gene>
<dbReference type="PANTHER" id="PTHR43156:SF2">
    <property type="entry name" value="STAGE II SPORULATION PROTEIN E"/>
    <property type="match status" value="1"/>
</dbReference>
<keyword evidence="5" id="KW-1185">Reference proteome</keyword>
<evidence type="ECO:0000259" key="3">
    <source>
        <dbReference type="SMART" id="SM00331"/>
    </source>
</evidence>
<sequence>MTTRRAGRAPLDMGLVIGLGALAATVAVSFLSGIQLSAGFGGTAIVASLLTTVRRTGLVAVLALVAAFVSGFRFDTFGTLDWSLRCGVTLITGGVAVQAAVLRDRRESRLQRMTIIAETAQRAVLRAMPTAIGSVGLAARYVSASAEALVGGDLYEVAATPFGVRVIVGDVRGKGLEAVQTAAAVLGAFRAAEFTEPDPATLARAIDVTLARMVGDEEFVTAIVGEFHGDMVSLANCGHHPPLLVLPDPTATVSTVDTGEPTLPLGLGSEPELSHHAWPVGARILFYTDGLIEARDKRGTFFPLDDFSAELAEGTVEEALDRLVEHLLDFGGRVMGDDLALVLAESEPRD</sequence>
<dbReference type="SMART" id="SM00331">
    <property type="entry name" value="PP2C_SIG"/>
    <property type="match status" value="1"/>
</dbReference>
<dbReference type="PANTHER" id="PTHR43156">
    <property type="entry name" value="STAGE II SPORULATION PROTEIN E-RELATED"/>
    <property type="match status" value="1"/>
</dbReference>
<dbReference type="InterPro" id="IPR036457">
    <property type="entry name" value="PPM-type-like_dom_sf"/>
</dbReference>
<dbReference type="SUPFAM" id="SSF81606">
    <property type="entry name" value="PP2C-like"/>
    <property type="match status" value="1"/>
</dbReference>
<feature type="transmembrane region" description="Helical" evidence="2">
    <location>
        <begin position="82"/>
        <end position="102"/>
    </location>
</feature>
<feature type="transmembrane region" description="Helical" evidence="2">
    <location>
        <begin position="58"/>
        <end position="76"/>
    </location>
</feature>
<evidence type="ECO:0000256" key="1">
    <source>
        <dbReference type="ARBA" id="ARBA00022801"/>
    </source>
</evidence>
<organism evidence="4 5">
    <name type="scientific">Nocardioides ginsengisegetis</name>
    <dbReference type="NCBI Taxonomy" id="661491"/>
    <lineage>
        <taxon>Bacteria</taxon>
        <taxon>Bacillati</taxon>
        <taxon>Actinomycetota</taxon>
        <taxon>Actinomycetes</taxon>
        <taxon>Propionibacteriales</taxon>
        <taxon>Nocardioidaceae</taxon>
        <taxon>Nocardioides</taxon>
    </lineage>
</organism>
<feature type="domain" description="PPM-type phosphatase" evidence="3">
    <location>
        <begin position="132"/>
        <end position="346"/>
    </location>
</feature>
<feature type="transmembrane region" description="Helical" evidence="2">
    <location>
        <begin position="12"/>
        <end position="30"/>
    </location>
</feature>
<dbReference type="Pfam" id="PF07228">
    <property type="entry name" value="SpoIIE"/>
    <property type="match status" value="1"/>
</dbReference>
<reference evidence="4 5" key="1">
    <citation type="submission" date="2020-07" db="EMBL/GenBank/DDBJ databases">
        <title>Sequencing the genomes of 1000 actinobacteria strains.</title>
        <authorList>
            <person name="Klenk H.-P."/>
        </authorList>
    </citation>
    <scope>NUCLEOTIDE SEQUENCE [LARGE SCALE GENOMIC DNA]</scope>
    <source>
        <strain evidence="4 5">DSM 21349</strain>
    </source>
</reference>
<evidence type="ECO:0000313" key="5">
    <source>
        <dbReference type="Proteomes" id="UP000580910"/>
    </source>
</evidence>
<keyword evidence="2" id="KW-0472">Membrane</keyword>
<dbReference type="InterPro" id="IPR001932">
    <property type="entry name" value="PPM-type_phosphatase-like_dom"/>
</dbReference>
<dbReference type="AlphaFoldDB" id="A0A7W3IXQ5"/>
<dbReference type="EMBL" id="JACGXA010000001">
    <property type="protein sequence ID" value="MBA8802563.1"/>
    <property type="molecule type" value="Genomic_DNA"/>
</dbReference>
<dbReference type="Gene3D" id="3.60.40.10">
    <property type="entry name" value="PPM-type phosphatase domain"/>
    <property type="match status" value="1"/>
</dbReference>
<evidence type="ECO:0000313" key="4">
    <source>
        <dbReference type="EMBL" id="MBA8802563.1"/>
    </source>
</evidence>
<name>A0A7W3IXQ5_9ACTN</name>
<dbReference type="RefSeq" id="WP_182537085.1">
    <property type="nucleotide sequence ID" value="NZ_JACGXA010000001.1"/>
</dbReference>
<protein>
    <submittedName>
        <fullName evidence="4">Serine phosphatase RsbU (Regulator of sigma subunit)</fullName>
    </submittedName>
</protein>
<comment type="caution">
    <text evidence="4">The sequence shown here is derived from an EMBL/GenBank/DDBJ whole genome shotgun (WGS) entry which is preliminary data.</text>
</comment>
<accession>A0A7W3IXQ5</accession>
<evidence type="ECO:0000256" key="2">
    <source>
        <dbReference type="SAM" id="Phobius"/>
    </source>
</evidence>
<dbReference type="Proteomes" id="UP000580910">
    <property type="component" value="Unassembled WGS sequence"/>
</dbReference>